<reference evidence="1 2" key="1">
    <citation type="submission" date="2016-12" db="EMBL/GenBank/DDBJ databases">
        <title>Trade-off between light-utilization and light-protection in marine flavobacteria.</title>
        <authorList>
            <person name="Kumagai Y."/>
            <person name="Yoshizawa S."/>
            <person name="Kogure K."/>
            <person name="Iwasaki W."/>
        </authorList>
    </citation>
    <scope>NUCLEOTIDE SEQUENCE [LARGE SCALE GENOMIC DNA]</scope>
    <source>
        <strain evidence="1 2">KCTC 22729</strain>
    </source>
</reference>
<comment type="caution">
    <text evidence="1">The sequence shown here is derived from an EMBL/GenBank/DDBJ whole genome shotgun (WGS) entry which is preliminary data.</text>
</comment>
<sequence length="68" mass="7962">MNIILSEDLDKENYITINKRRERVLKELALEISSLLGISKESVFLTRNNEFDKRLKEIKLNISVKVIS</sequence>
<dbReference type="EMBL" id="MSCL01000001">
    <property type="protein sequence ID" value="PQJ74757.1"/>
    <property type="molecule type" value="Genomic_DNA"/>
</dbReference>
<dbReference type="OrthoDB" id="1523986at2"/>
<gene>
    <name evidence="1" type="ORF">BTO13_05595</name>
</gene>
<dbReference type="RefSeq" id="WP_105045904.1">
    <property type="nucleotide sequence ID" value="NZ_CP150662.1"/>
</dbReference>
<accession>A0A2S7WAZ1</accession>
<evidence type="ECO:0000313" key="2">
    <source>
        <dbReference type="Proteomes" id="UP000237608"/>
    </source>
</evidence>
<dbReference type="Proteomes" id="UP000237608">
    <property type="component" value="Unassembled WGS sequence"/>
</dbReference>
<protein>
    <submittedName>
        <fullName evidence="1">Uncharacterized protein</fullName>
    </submittedName>
</protein>
<name>A0A2S7WAZ1_9FLAO</name>
<organism evidence="1 2">
    <name type="scientific">Polaribacter gangjinensis</name>
    <dbReference type="NCBI Taxonomy" id="574710"/>
    <lineage>
        <taxon>Bacteria</taxon>
        <taxon>Pseudomonadati</taxon>
        <taxon>Bacteroidota</taxon>
        <taxon>Flavobacteriia</taxon>
        <taxon>Flavobacteriales</taxon>
        <taxon>Flavobacteriaceae</taxon>
    </lineage>
</organism>
<keyword evidence="2" id="KW-1185">Reference proteome</keyword>
<dbReference type="AlphaFoldDB" id="A0A2S7WAZ1"/>
<evidence type="ECO:0000313" key="1">
    <source>
        <dbReference type="EMBL" id="PQJ74757.1"/>
    </source>
</evidence>
<proteinExistence type="predicted"/>